<feature type="domain" description="Ice-binding protein C-terminal" evidence="2">
    <location>
        <begin position="306"/>
        <end position="329"/>
    </location>
</feature>
<dbReference type="Proteomes" id="UP000186819">
    <property type="component" value="Unassembled WGS sequence"/>
</dbReference>
<evidence type="ECO:0000256" key="1">
    <source>
        <dbReference type="SAM" id="SignalP"/>
    </source>
</evidence>
<evidence type="ECO:0000313" key="4">
    <source>
        <dbReference type="Proteomes" id="UP000186819"/>
    </source>
</evidence>
<sequence>MWVKKLVAAAVLSAAAGLAQAQATSFSFDPSGSGTAITTEAMSLDWVQGNALAITGNPAGGLVDGQEITLLYQANLADVNNENGDSLFSNGDGGFFFTAVAGFKEVVQVDETDGSLSFAMAADQSSSFFYIYATTSSGNNLDGTGFATGAGGDGIIGTGDDNIILAGSLLSISGSNFSAPLVDTNGDGIPDAPATANFDNFGTNDYPGITTIVGTGSTDLSWLITFVDSNYFTDMNLLNMIITTAINSSLITPFQQINPSAEFSIDGLADGGTLANIGTCNGCLQGAEDLNFQFQADANSSFERQAVPEPGSLALIGIALGALGFMRRRAHTAA</sequence>
<dbReference type="RefSeq" id="WP_084205076.1">
    <property type="nucleotide sequence ID" value="NZ_FTMD01000008.1"/>
</dbReference>
<dbReference type="NCBIfam" id="TIGR02595">
    <property type="entry name" value="PEP_CTERM"/>
    <property type="match status" value="1"/>
</dbReference>
<dbReference type="OrthoDB" id="6085013at2"/>
<proteinExistence type="predicted"/>
<keyword evidence="1" id="KW-0732">Signal</keyword>
<feature type="chain" id="PRO_5013088496" evidence="1">
    <location>
        <begin position="22"/>
        <end position="334"/>
    </location>
</feature>
<dbReference type="AlphaFoldDB" id="A0A1N6WPF9"/>
<reference evidence="4" key="1">
    <citation type="submission" date="2017-01" db="EMBL/GenBank/DDBJ databases">
        <authorList>
            <person name="Varghese N."/>
            <person name="Submissions S."/>
        </authorList>
    </citation>
    <scope>NUCLEOTIDE SEQUENCE [LARGE SCALE GENOMIC DNA]</scope>
    <source>
        <strain evidence="4">ATCC 51758</strain>
    </source>
</reference>
<dbReference type="STRING" id="34027.SAMN05421829_10826"/>
<keyword evidence="4" id="KW-1185">Reference proteome</keyword>
<organism evidence="3 4">
    <name type="scientific">Aromatoleum tolulyticum</name>
    <dbReference type="NCBI Taxonomy" id="34027"/>
    <lineage>
        <taxon>Bacteria</taxon>
        <taxon>Pseudomonadati</taxon>
        <taxon>Pseudomonadota</taxon>
        <taxon>Betaproteobacteria</taxon>
        <taxon>Rhodocyclales</taxon>
        <taxon>Rhodocyclaceae</taxon>
        <taxon>Aromatoleum</taxon>
    </lineage>
</organism>
<protein>
    <submittedName>
        <fullName evidence="3">PEP-CTERM protein-sorting domain-containing protein</fullName>
    </submittedName>
</protein>
<feature type="signal peptide" evidence="1">
    <location>
        <begin position="1"/>
        <end position="21"/>
    </location>
</feature>
<dbReference type="EMBL" id="FTMD01000008">
    <property type="protein sequence ID" value="SIQ91999.1"/>
    <property type="molecule type" value="Genomic_DNA"/>
</dbReference>
<evidence type="ECO:0000313" key="3">
    <source>
        <dbReference type="EMBL" id="SIQ91999.1"/>
    </source>
</evidence>
<dbReference type="Pfam" id="PF07589">
    <property type="entry name" value="PEP-CTERM"/>
    <property type="match status" value="1"/>
</dbReference>
<dbReference type="InterPro" id="IPR013424">
    <property type="entry name" value="Ice-binding_C"/>
</dbReference>
<name>A0A1N6WPF9_9RHOO</name>
<gene>
    <name evidence="3" type="ORF">SAMN05421829_10826</name>
</gene>
<evidence type="ECO:0000259" key="2">
    <source>
        <dbReference type="Pfam" id="PF07589"/>
    </source>
</evidence>
<accession>A0A1N6WPF9</accession>